<keyword evidence="3 8" id="KW-0812">Transmembrane</keyword>
<sequence length="357" mass="40991">MPSHEKSESIISDNYITLLEWTYTAVFYVFSCFTLYDLIYAKSLLKPFVDNFTMDSINYVLITSLSIGIVVLNPLLASRAHENRVKYYQLWREYQIKYEQYTFSKLNLGSSIFIFSVIICGIIATTLELAANCLLTSQFTSAYVYVYWLIYFYTNFTTVLWVTDCHLLANASENLINRLLMMAMKTSSDKIDDTLEPRVFGRYVELWRKLSNMTGRLIETGRGLYDLNFFIQSVIVIQAFYGIAGLYIGQHQSIHYNIYYPTAIWSILNLIVLCEAAYSVTSQVGFKTMVAIQSMACSKFSLETQEQIFMALKTIQSDSPEITVGGYFTLDRVYLITYLGVAISYIIVLVQFKIGTL</sequence>
<feature type="transmembrane region" description="Helical" evidence="8">
    <location>
        <begin position="258"/>
        <end position="280"/>
    </location>
</feature>
<comment type="similarity">
    <text evidence="8">Belongs to the insect chemoreceptor superfamily. Gustatory receptor (GR) family.</text>
</comment>
<comment type="function">
    <text evidence="8">Gustatory receptor which mediates acceptance or avoidance behavior, depending on its substrates.</text>
</comment>
<keyword evidence="6 8" id="KW-0675">Receptor</keyword>
<gene>
    <name evidence="10" type="primary">LOC112679797</name>
</gene>
<dbReference type="PANTHER" id="PTHR21143:SF121">
    <property type="entry name" value="GUSTATORY AND ODORANT RECEPTOR 21A"/>
    <property type="match status" value="1"/>
</dbReference>
<evidence type="ECO:0000256" key="1">
    <source>
        <dbReference type="ARBA" id="ARBA00004651"/>
    </source>
</evidence>
<dbReference type="Pfam" id="PF08395">
    <property type="entry name" value="7tm_7"/>
    <property type="match status" value="1"/>
</dbReference>
<dbReference type="GO" id="GO:0050909">
    <property type="term" value="P:sensory perception of taste"/>
    <property type="evidence" value="ECO:0007669"/>
    <property type="project" value="InterPro"/>
</dbReference>
<dbReference type="GO" id="GO:0030424">
    <property type="term" value="C:axon"/>
    <property type="evidence" value="ECO:0007669"/>
    <property type="project" value="TreeGrafter"/>
</dbReference>
<feature type="transmembrane region" description="Helical" evidence="8">
    <location>
        <begin position="333"/>
        <end position="352"/>
    </location>
</feature>
<dbReference type="GeneID" id="112679797"/>
<reference evidence="10" key="1">
    <citation type="submission" date="2025-08" db="UniProtKB">
        <authorList>
            <consortium name="RefSeq"/>
        </authorList>
    </citation>
    <scope>IDENTIFICATION</scope>
    <source>
        <tissue evidence="10">Whole body</tissue>
    </source>
</reference>
<accession>A0A8B8F4J4</accession>
<dbReference type="InterPro" id="IPR013604">
    <property type="entry name" value="7TM_chemorcpt"/>
</dbReference>
<keyword evidence="4 8" id="KW-1133">Transmembrane helix</keyword>
<organism evidence="9 10">
    <name type="scientific">Sipha flava</name>
    <name type="common">yellow sugarcane aphid</name>
    <dbReference type="NCBI Taxonomy" id="143950"/>
    <lineage>
        <taxon>Eukaryota</taxon>
        <taxon>Metazoa</taxon>
        <taxon>Ecdysozoa</taxon>
        <taxon>Arthropoda</taxon>
        <taxon>Hexapoda</taxon>
        <taxon>Insecta</taxon>
        <taxon>Pterygota</taxon>
        <taxon>Neoptera</taxon>
        <taxon>Paraneoptera</taxon>
        <taxon>Hemiptera</taxon>
        <taxon>Sternorrhyncha</taxon>
        <taxon>Aphidomorpha</taxon>
        <taxon>Aphidoidea</taxon>
        <taxon>Aphididae</taxon>
        <taxon>Sipha</taxon>
    </lineage>
</organism>
<name>A0A8B8F4J4_9HEMI</name>
<feature type="transmembrane region" description="Helical" evidence="8">
    <location>
        <begin position="112"/>
        <end position="135"/>
    </location>
</feature>
<keyword evidence="5 8" id="KW-0472">Membrane</keyword>
<dbReference type="AlphaFoldDB" id="A0A8B8F4J4"/>
<keyword evidence="7 8" id="KW-0807">Transducer</keyword>
<evidence type="ECO:0000256" key="4">
    <source>
        <dbReference type="ARBA" id="ARBA00022989"/>
    </source>
</evidence>
<evidence type="ECO:0000313" key="10">
    <source>
        <dbReference type="RefSeq" id="XP_025405505.1"/>
    </source>
</evidence>
<dbReference type="OrthoDB" id="6618140at2759"/>
<evidence type="ECO:0000256" key="5">
    <source>
        <dbReference type="ARBA" id="ARBA00023136"/>
    </source>
</evidence>
<dbReference type="GO" id="GO:0005886">
    <property type="term" value="C:plasma membrane"/>
    <property type="evidence" value="ECO:0007669"/>
    <property type="project" value="UniProtKB-SubCell"/>
</dbReference>
<dbReference type="GO" id="GO:0043025">
    <property type="term" value="C:neuronal cell body"/>
    <property type="evidence" value="ECO:0007669"/>
    <property type="project" value="TreeGrafter"/>
</dbReference>
<keyword evidence="2 8" id="KW-1003">Cell membrane</keyword>
<dbReference type="GO" id="GO:0030425">
    <property type="term" value="C:dendrite"/>
    <property type="evidence" value="ECO:0007669"/>
    <property type="project" value="TreeGrafter"/>
</dbReference>
<evidence type="ECO:0000256" key="7">
    <source>
        <dbReference type="ARBA" id="ARBA00023224"/>
    </source>
</evidence>
<comment type="subcellular location">
    <subcellularLocation>
        <location evidence="1 8">Cell membrane</location>
        <topology evidence="1 8">Multi-pass membrane protein</topology>
    </subcellularLocation>
</comment>
<evidence type="ECO:0000256" key="6">
    <source>
        <dbReference type="ARBA" id="ARBA00023170"/>
    </source>
</evidence>
<protein>
    <recommendedName>
        <fullName evidence="8">Gustatory receptor</fullName>
    </recommendedName>
</protein>
<dbReference type="GO" id="GO:0007165">
    <property type="term" value="P:signal transduction"/>
    <property type="evidence" value="ECO:0007669"/>
    <property type="project" value="UniProtKB-KW"/>
</dbReference>
<evidence type="ECO:0000313" key="9">
    <source>
        <dbReference type="Proteomes" id="UP000694846"/>
    </source>
</evidence>
<feature type="transmembrane region" description="Helical" evidence="8">
    <location>
        <begin position="57"/>
        <end position="77"/>
    </location>
</feature>
<dbReference type="PANTHER" id="PTHR21143">
    <property type="entry name" value="INVERTEBRATE GUSTATORY RECEPTOR"/>
    <property type="match status" value="1"/>
</dbReference>
<proteinExistence type="inferred from homology"/>
<dbReference type="RefSeq" id="XP_025405505.1">
    <property type="nucleotide sequence ID" value="XM_025549720.1"/>
</dbReference>
<feature type="transmembrane region" description="Helical" evidence="8">
    <location>
        <begin position="142"/>
        <end position="162"/>
    </location>
</feature>
<dbReference type="Proteomes" id="UP000694846">
    <property type="component" value="Unplaced"/>
</dbReference>
<feature type="transmembrane region" description="Helical" evidence="8">
    <location>
        <begin position="229"/>
        <end position="249"/>
    </location>
</feature>
<evidence type="ECO:0000256" key="3">
    <source>
        <dbReference type="ARBA" id="ARBA00022692"/>
    </source>
</evidence>
<evidence type="ECO:0000256" key="8">
    <source>
        <dbReference type="RuleBase" id="RU363108"/>
    </source>
</evidence>
<evidence type="ECO:0000256" key="2">
    <source>
        <dbReference type="ARBA" id="ARBA00022475"/>
    </source>
</evidence>
<feature type="transmembrane region" description="Helical" evidence="8">
    <location>
        <begin position="25"/>
        <end position="45"/>
    </location>
</feature>
<keyword evidence="9" id="KW-1185">Reference proteome</keyword>